<gene>
    <name evidence="10" type="ORF">AGLY_013039</name>
</gene>
<feature type="region of interest" description="Disordered" evidence="8">
    <location>
        <begin position="1"/>
        <end position="27"/>
    </location>
</feature>
<dbReference type="EC" id="3.1.26.4" evidence="3"/>
<evidence type="ECO:0000256" key="2">
    <source>
        <dbReference type="ARBA" id="ARBA00005300"/>
    </source>
</evidence>
<dbReference type="EMBL" id="VYZN01000053">
    <property type="protein sequence ID" value="KAE9527341.1"/>
    <property type="molecule type" value="Genomic_DNA"/>
</dbReference>
<feature type="domain" description="RNase H type-1" evidence="9">
    <location>
        <begin position="643"/>
        <end position="770"/>
    </location>
</feature>
<keyword evidence="4" id="KW-0540">Nuclease</keyword>
<evidence type="ECO:0000256" key="3">
    <source>
        <dbReference type="ARBA" id="ARBA00012180"/>
    </source>
</evidence>
<dbReference type="GO" id="GO:0003676">
    <property type="term" value="F:nucleic acid binding"/>
    <property type="evidence" value="ECO:0007669"/>
    <property type="project" value="InterPro"/>
</dbReference>
<evidence type="ECO:0000256" key="1">
    <source>
        <dbReference type="ARBA" id="ARBA00000077"/>
    </source>
</evidence>
<evidence type="ECO:0000256" key="4">
    <source>
        <dbReference type="ARBA" id="ARBA00022722"/>
    </source>
</evidence>
<dbReference type="OrthoDB" id="6497161at2759"/>
<evidence type="ECO:0000256" key="7">
    <source>
        <dbReference type="ARBA" id="ARBA00022801"/>
    </source>
</evidence>
<dbReference type="PANTHER" id="PTHR10642">
    <property type="entry name" value="RIBONUCLEASE H1"/>
    <property type="match status" value="1"/>
</dbReference>
<evidence type="ECO:0000313" key="10">
    <source>
        <dbReference type="EMBL" id="KAE9527341.1"/>
    </source>
</evidence>
<dbReference type="SUPFAM" id="SSF53098">
    <property type="entry name" value="Ribonuclease H-like"/>
    <property type="match status" value="1"/>
</dbReference>
<dbReference type="Gene3D" id="3.30.420.10">
    <property type="entry name" value="Ribonuclease H-like superfamily/Ribonuclease H"/>
    <property type="match status" value="1"/>
</dbReference>
<evidence type="ECO:0000256" key="8">
    <source>
        <dbReference type="SAM" id="MobiDB-lite"/>
    </source>
</evidence>
<dbReference type="Proteomes" id="UP000475862">
    <property type="component" value="Unassembled WGS sequence"/>
</dbReference>
<keyword evidence="11" id="KW-1185">Reference proteome</keyword>
<dbReference type="InterPro" id="IPR050092">
    <property type="entry name" value="RNase_H"/>
</dbReference>
<sequence length="794" mass="90712">MFSSMYKSLVNASNKQNKNNSESKQNSIEHAKQNIDNVLKLLNEIEDDNSTKNIVVSKEVPLEINTKDLSVGSDLVNNKNDSKSIKNTKQVPIKQTTETQLLNEIESLHCLFTWNLKMKKKQDIITHIKNKYGNYNLDISVTEFTFVRFIGNLIISYELYQNGKSSESDTKILEIGNWLEKLDKGTDEFYLSISAALKHIQMAHFVHMLFAENGTGGFKLLFKEIVPFDNMNNKSKAALFAIRAAILIEYGKSLECFKNASKYAKEACELDPKTSHWFHIYSLVLTAQRQFVYTHELYSTERLLLQKNMLCPTENEINLAIQRAVSSSDGKNTYSVNLLVLTSLNELLANEFQVAQKGLPVFKADDSKYISDIHTESNLKKDMKIIVKKHKNGEDAVPFLIDLFPKYNKNGKREIMAQICSYTLLFTKNFRAGVEQFFVLIGDQTVFTSDLLIHHNSSFIGSKTFNLAQLIWNEIKLISENKSTTFLMDNLFYYTIFLKINETCNLKLKTVDPFMRFKIISDSSSIPNCAKTMYNNDSEMEQYSKSKDIFTGYLQQIDSTQNTNIYFNQHFNSFQQYRCTKSIPSPMDFKFNLIFQSTFYTNNIKTNIASNLTNIDTSLTKLPRWKTSQETYKACLHNLLQNYPNSFRIYTDASKINNNVGIAIVSNKDTYTYKLSSDYTSCEAEAVAILRALDYALAENFNNYIILSDSLSTISCIQNINTASDVVNSILCLIHAHQLKGNLMHLIWIPSHNAIEGNDIADKLARQIATSSNAITYSHNSFMATNMKSKFLKP</sequence>
<organism evidence="10 11">
    <name type="scientific">Aphis glycines</name>
    <name type="common">Soybean aphid</name>
    <dbReference type="NCBI Taxonomy" id="307491"/>
    <lineage>
        <taxon>Eukaryota</taxon>
        <taxon>Metazoa</taxon>
        <taxon>Ecdysozoa</taxon>
        <taxon>Arthropoda</taxon>
        <taxon>Hexapoda</taxon>
        <taxon>Insecta</taxon>
        <taxon>Pterygota</taxon>
        <taxon>Neoptera</taxon>
        <taxon>Paraneoptera</taxon>
        <taxon>Hemiptera</taxon>
        <taxon>Sternorrhyncha</taxon>
        <taxon>Aphidomorpha</taxon>
        <taxon>Aphidoidea</taxon>
        <taxon>Aphididae</taxon>
        <taxon>Aphidini</taxon>
        <taxon>Aphis</taxon>
        <taxon>Aphis</taxon>
    </lineage>
</organism>
<dbReference type="InterPro" id="IPR002156">
    <property type="entry name" value="RNaseH_domain"/>
</dbReference>
<dbReference type="GO" id="GO:0043137">
    <property type="term" value="P:DNA replication, removal of RNA primer"/>
    <property type="evidence" value="ECO:0007669"/>
    <property type="project" value="TreeGrafter"/>
</dbReference>
<dbReference type="AlphaFoldDB" id="A0A6G0T7J3"/>
<accession>A0A6G0T7J3</accession>
<evidence type="ECO:0000256" key="6">
    <source>
        <dbReference type="ARBA" id="ARBA00022759"/>
    </source>
</evidence>
<dbReference type="Pfam" id="PF13456">
    <property type="entry name" value="RVT_3"/>
    <property type="match status" value="1"/>
</dbReference>
<dbReference type="PROSITE" id="PS50879">
    <property type="entry name" value="RNASE_H_1"/>
    <property type="match status" value="1"/>
</dbReference>
<proteinExistence type="inferred from homology"/>
<keyword evidence="6" id="KW-0255">Endonuclease</keyword>
<dbReference type="PANTHER" id="PTHR10642:SF26">
    <property type="entry name" value="RIBONUCLEASE H1"/>
    <property type="match status" value="1"/>
</dbReference>
<comment type="catalytic activity">
    <reaction evidence="1">
        <text>Endonucleolytic cleavage to 5'-phosphomonoester.</text>
        <dbReference type="EC" id="3.1.26.4"/>
    </reaction>
</comment>
<reference evidence="10 11" key="1">
    <citation type="submission" date="2019-08" db="EMBL/GenBank/DDBJ databases">
        <title>The genome of the soybean aphid Biotype 1, its phylome, world population structure and adaptation to the North American continent.</title>
        <authorList>
            <person name="Giordano R."/>
            <person name="Donthu R.K."/>
            <person name="Hernandez A.G."/>
            <person name="Wright C.L."/>
            <person name="Zimin A.V."/>
        </authorList>
    </citation>
    <scope>NUCLEOTIDE SEQUENCE [LARGE SCALE GENOMIC DNA]</scope>
    <source>
        <tissue evidence="10">Whole aphids</tissue>
    </source>
</reference>
<evidence type="ECO:0000259" key="9">
    <source>
        <dbReference type="PROSITE" id="PS50879"/>
    </source>
</evidence>
<comment type="similarity">
    <text evidence="2">Belongs to the RNase H family.</text>
</comment>
<name>A0A6G0T7J3_APHGL</name>
<dbReference type="GO" id="GO:0004523">
    <property type="term" value="F:RNA-DNA hybrid ribonuclease activity"/>
    <property type="evidence" value="ECO:0007669"/>
    <property type="project" value="UniProtKB-EC"/>
</dbReference>
<keyword evidence="7" id="KW-0378">Hydrolase</keyword>
<keyword evidence="5" id="KW-0479">Metal-binding</keyword>
<dbReference type="GO" id="GO:0046872">
    <property type="term" value="F:metal ion binding"/>
    <property type="evidence" value="ECO:0007669"/>
    <property type="project" value="UniProtKB-KW"/>
</dbReference>
<comment type="caution">
    <text evidence="10">The sequence shown here is derived from an EMBL/GenBank/DDBJ whole genome shotgun (WGS) entry which is preliminary data.</text>
</comment>
<protein>
    <recommendedName>
        <fullName evidence="3">ribonuclease H</fullName>
        <ecNumber evidence="3">3.1.26.4</ecNumber>
    </recommendedName>
</protein>
<dbReference type="InterPro" id="IPR036397">
    <property type="entry name" value="RNaseH_sf"/>
</dbReference>
<dbReference type="CDD" id="cd09276">
    <property type="entry name" value="Rnase_HI_RT_non_LTR"/>
    <property type="match status" value="1"/>
</dbReference>
<evidence type="ECO:0000313" key="11">
    <source>
        <dbReference type="Proteomes" id="UP000475862"/>
    </source>
</evidence>
<dbReference type="InterPro" id="IPR012337">
    <property type="entry name" value="RNaseH-like_sf"/>
</dbReference>
<evidence type="ECO:0000256" key="5">
    <source>
        <dbReference type="ARBA" id="ARBA00022723"/>
    </source>
</evidence>
<feature type="compositionally biased region" description="Low complexity" evidence="8">
    <location>
        <begin position="11"/>
        <end position="26"/>
    </location>
</feature>